<dbReference type="AlphaFoldDB" id="A0AAU9FKW2"/>
<evidence type="ECO:0000313" key="1">
    <source>
        <dbReference type="EMBL" id="BFF96292.1"/>
    </source>
</evidence>
<name>A0AAU9FKW2_DROMD</name>
<dbReference type="Proteomes" id="UP001500889">
    <property type="component" value="Chromosome U"/>
</dbReference>
<sequence length="119" mass="13016">MAPLLASPSARVSDLHLDRCAEPGHHDQLWCRCQTTFFNTGGGKRMAKGQNPCPSLCWPLAVPKDNGSSAKGNAAPARRACNTDGATCKDITSKANICDYKEELQEEELQEEELQEKEP</sequence>
<evidence type="ECO:0000313" key="2">
    <source>
        <dbReference type="Proteomes" id="UP001500889"/>
    </source>
</evidence>
<dbReference type="EMBL" id="AP029264">
    <property type="protein sequence ID" value="BFF96292.1"/>
    <property type="molecule type" value="Genomic_DNA"/>
</dbReference>
<accession>A0AAU9FKW2</accession>
<protein>
    <submittedName>
        <fullName evidence="1">Uncharacterized protein</fullName>
    </submittedName>
</protein>
<reference evidence="1 2" key="1">
    <citation type="submission" date="2024-02" db="EMBL/GenBank/DDBJ databases">
        <title>A chromosome-level genome assembly of Drosophila madeirensis, a fruit fly species endemic to Madeira island.</title>
        <authorList>
            <person name="Tomihara K."/>
            <person name="Llopart A."/>
            <person name="Yamamoto D."/>
        </authorList>
    </citation>
    <scope>NUCLEOTIDE SEQUENCE [LARGE SCALE GENOMIC DNA]</scope>
    <source>
        <strain evidence="1 2">RF1</strain>
    </source>
</reference>
<gene>
    <name evidence="1" type="ORF">DMAD_13525</name>
</gene>
<organism evidence="1 2">
    <name type="scientific">Drosophila madeirensis</name>
    <name type="common">Fruit fly</name>
    <dbReference type="NCBI Taxonomy" id="30013"/>
    <lineage>
        <taxon>Eukaryota</taxon>
        <taxon>Metazoa</taxon>
        <taxon>Ecdysozoa</taxon>
        <taxon>Arthropoda</taxon>
        <taxon>Hexapoda</taxon>
        <taxon>Insecta</taxon>
        <taxon>Pterygota</taxon>
        <taxon>Neoptera</taxon>
        <taxon>Endopterygota</taxon>
        <taxon>Diptera</taxon>
        <taxon>Brachycera</taxon>
        <taxon>Muscomorpha</taxon>
        <taxon>Ephydroidea</taxon>
        <taxon>Drosophilidae</taxon>
        <taxon>Drosophila</taxon>
        <taxon>Sophophora</taxon>
    </lineage>
</organism>
<keyword evidence="2" id="KW-1185">Reference proteome</keyword>
<proteinExistence type="predicted"/>